<dbReference type="OrthoDB" id="10602816at2759"/>
<gene>
    <name evidence="1" type="ORF">TNIN_85941</name>
</gene>
<accession>A0A8X7CMF8</accession>
<dbReference type="AlphaFoldDB" id="A0A8X7CMF8"/>
<protein>
    <submittedName>
        <fullName evidence="1">Uncharacterized protein</fullName>
    </submittedName>
</protein>
<sequence length="107" mass="12621">MAQNSFHCLSFRTLHKFRFLRQEQEISQSINWMSSELSADPYAFSVLRFRPNICAKQFVKLVGAGFSTAHRRGAYTETISRLELEERLCVWDKLSLTPLFRREDIFN</sequence>
<comment type="caution">
    <text evidence="1">The sequence shown here is derived from an EMBL/GenBank/DDBJ whole genome shotgun (WGS) entry which is preliminary data.</text>
</comment>
<evidence type="ECO:0000313" key="2">
    <source>
        <dbReference type="Proteomes" id="UP000886998"/>
    </source>
</evidence>
<name>A0A8X7CMF8_9ARAC</name>
<organism evidence="1 2">
    <name type="scientific">Trichonephila inaurata madagascariensis</name>
    <dbReference type="NCBI Taxonomy" id="2747483"/>
    <lineage>
        <taxon>Eukaryota</taxon>
        <taxon>Metazoa</taxon>
        <taxon>Ecdysozoa</taxon>
        <taxon>Arthropoda</taxon>
        <taxon>Chelicerata</taxon>
        <taxon>Arachnida</taxon>
        <taxon>Araneae</taxon>
        <taxon>Araneomorphae</taxon>
        <taxon>Entelegynae</taxon>
        <taxon>Araneoidea</taxon>
        <taxon>Nephilidae</taxon>
        <taxon>Trichonephila</taxon>
        <taxon>Trichonephila inaurata</taxon>
    </lineage>
</organism>
<keyword evidence="2" id="KW-1185">Reference proteome</keyword>
<dbReference type="EMBL" id="BMAV01019903">
    <property type="protein sequence ID" value="GFY73191.1"/>
    <property type="molecule type" value="Genomic_DNA"/>
</dbReference>
<reference evidence="1" key="1">
    <citation type="submission" date="2020-08" db="EMBL/GenBank/DDBJ databases">
        <title>Multicomponent nature underlies the extraordinary mechanical properties of spider dragline silk.</title>
        <authorList>
            <person name="Kono N."/>
            <person name="Nakamura H."/>
            <person name="Mori M."/>
            <person name="Yoshida Y."/>
            <person name="Ohtoshi R."/>
            <person name="Malay A.D."/>
            <person name="Moran D.A.P."/>
            <person name="Tomita M."/>
            <person name="Numata K."/>
            <person name="Arakawa K."/>
        </authorList>
    </citation>
    <scope>NUCLEOTIDE SEQUENCE</scope>
</reference>
<dbReference type="Proteomes" id="UP000886998">
    <property type="component" value="Unassembled WGS sequence"/>
</dbReference>
<evidence type="ECO:0000313" key="1">
    <source>
        <dbReference type="EMBL" id="GFY73191.1"/>
    </source>
</evidence>
<proteinExistence type="predicted"/>